<dbReference type="Proteomes" id="UP001054837">
    <property type="component" value="Unassembled WGS sequence"/>
</dbReference>
<dbReference type="EMBL" id="BPLQ01006436">
    <property type="protein sequence ID" value="GIY22419.1"/>
    <property type="molecule type" value="Genomic_DNA"/>
</dbReference>
<sequence length="102" mass="11466">MAKEYIKFHFVPGEIKIFRSLYIPSKSAENPKGFEIHGGRICPLFYASLDKLRVSLENGCFLSTRRGGGISEGRTTDVILLFGGWLRHLVEEIGLLHGFPTK</sequence>
<name>A0AAV4RP34_9ARAC</name>
<organism evidence="1 2">
    <name type="scientific">Caerostris darwini</name>
    <dbReference type="NCBI Taxonomy" id="1538125"/>
    <lineage>
        <taxon>Eukaryota</taxon>
        <taxon>Metazoa</taxon>
        <taxon>Ecdysozoa</taxon>
        <taxon>Arthropoda</taxon>
        <taxon>Chelicerata</taxon>
        <taxon>Arachnida</taxon>
        <taxon>Araneae</taxon>
        <taxon>Araneomorphae</taxon>
        <taxon>Entelegynae</taxon>
        <taxon>Araneoidea</taxon>
        <taxon>Araneidae</taxon>
        <taxon>Caerostris</taxon>
    </lineage>
</organism>
<comment type="caution">
    <text evidence="1">The sequence shown here is derived from an EMBL/GenBank/DDBJ whole genome shotgun (WGS) entry which is preliminary data.</text>
</comment>
<dbReference type="AlphaFoldDB" id="A0AAV4RP34"/>
<gene>
    <name evidence="1" type="ORF">CDAR_591221</name>
</gene>
<reference evidence="1 2" key="1">
    <citation type="submission" date="2021-06" db="EMBL/GenBank/DDBJ databases">
        <title>Caerostris darwini draft genome.</title>
        <authorList>
            <person name="Kono N."/>
            <person name="Arakawa K."/>
        </authorList>
    </citation>
    <scope>NUCLEOTIDE SEQUENCE [LARGE SCALE GENOMIC DNA]</scope>
</reference>
<proteinExistence type="predicted"/>
<keyword evidence="2" id="KW-1185">Reference proteome</keyword>
<evidence type="ECO:0000313" key="1">
    <source>
        <dbReference type="EMBL" id="GIY22419.1"/>
    </source>
</evidence>
<evidence type="ECO:0000313" key="2">
    <source>
        <dbReference type="Proteomes" id="UP001054837"/>
    </source>
</evidence>
<accession>A0AAV4RP34</accession>
<protein>
    <submittedName>
        <fullName evidence="1">Uncharacterized protein</fullName>
    </submittedName>
</protein>